<dbReference type="Gene3D" id="3.50.50.60">
    <property type="entry name" value="FAD/NAD(P)-binding domain"/>
    <property type="match status" value="1"/>
</dbReference>
<dbReference type="Proteomes" id="UP001438189">
    <property type="component" value="Unassembled WGS sequence"/>
</dbReference>
<dbReference type="EMBL" id="JBETME010000008">
    <property type="protein sequence ID" value="MES4992440.1"/>
    <property type="molecule type" value="Genomic_DNA"/>
</dbReference>
<dbReference type="RefSeq" id="WP_353574396.1">
    <property type="nucleotide sequence ID" value="NZ_JBETME010000008.1"/>
</dbReference>
<evidence type="ECO:0000256" key="4">
    <source>
        <dbReference type="ARBA" id="ARBA00023002"/>
    </source>
</evidence>
<dbReference type="Pfam" id="PF00890">
    <property type="entry name" value="FAD_binding_2"/>
    <property type="match status" value="1"/>
</dbReference>
<evidence type="ECO:0000256" key="1">
    <source>
        <dbReference type="ARBA" id="ARBA00001974"/>
    </source>
</evidence>
<dbReference type="SUPFAM" id="SSF51905">
    <property type="entry name" value="FAD/NAD(P)-binding domain"/>
    <property type="match status" value="1"/>
</dbReference>
<evidence type="ECO:0000313" key="7">
    <source>
        <dbReference type="Proteomes" id="UP001438189"/>
    </source>
</evidence>
<dbReference type="InterPro" id="IPR050315">
    <property type="entry name" value="FAD-oxidoreductase_2"/>
</dbReference>
<accession>A0ABD5LPP5</accession>
<keyword evidence="2" id="KW-0285">Flavoprotein</keyword>
<name>A0ABD5LPP5_AGRRD</name>
<dbReference type="PANTHER" id="PTHR43400">
    <property type="entry name" value="FUMARATE REDUCTASE"/>
    <property type="match status" value="1"/>
</dbReference>
<sequence length="159" mass="16562">MIAGDEYTYDVVIAGSGAAGLTAAITAAERGYSVLVLESTDRWGGTSAISGGGVWIPNNSFGKAKGLKDSREEALTHLKAIVGDHGAATSQARLEAYVDHSMTNPNLGKIEKAPFWAVRVYPNDIGAKGGVVTDEIGGACCATALLSRACLHRGTQRLR</sequence>
<evidence type="ECO:0000259" key="5">
    <source>
        <dbReference type="Pfam" id="PF00890"/>
    </source>
</evidence>
<evidence type="ECO:0000256" key="2">
    <source>
        <dbReference type="ARBA" id="ARBA00022630"/>
    </source>
</evidence>
<gene>
    <name evidence="6" type="ORF">ABVB70_19075</name>
</gene>
<reference evidence="6 7" key="1">
    <citation type="submission" date="2024-06" db="EMBL/GenBank/DDBJ databases">
        <title>Genome sequencing of Agrobacterium spp. from tobacco in Serbia.</title>
        <authorList>
            <person name="Ilicic R.J."/>
            <person name="Studholme D.J."/>
            <person name="Jelusic A."/>
            <person name="Barac G."/>
            <person name="Bagi F."/>
            <person name="Popovic Milovanovic T."/>
        </authorList>
    </citation>
    <scope>NUCLEOTIDE SEQUENCE [LARGE SCALE GENOMIC DNA]</scope>
    <source>
        <strain evidence="6 7">DA1</strain>
    </source>
</reference>
<dbReference type="InterPro" id="IPR003953">
    <property type="entry name" value="FAD-dep_OxRdtase_2_FAD-bd"/>
</dbReference>
<organism evidence="6 7">
    <name type="scientific">Agrobacterium radiobacter</name>
    <dbReference type="NCBI Taxonomy" id="362"/>
    <lineage>
        <taxon>Bacteria</taxon>
        <taxon>Pseudomonadati</taxon>
        <taxon>Pseudomonadota</taxon>
        <taxon>Alphaproteobacteria</taxon>
        <taxon>Hyphomicrobiales</taxon>
        <taxon>Rhizobiaceae</taxon>
        <taxon>Rhizobium/Agrobacterium group</taxon>
        <taxon>Agrobacterium</taxon>
        <taxon>Agrobacterium tumefaciens complex</taxon>
    </lineage>
</organism>
<evidence type="ECO:0000256" key="3">
    <source>
        <dbReference type="ARBA" id="ARBA00022827"/>
    </source>
</evidence>
<dbReference type="PANTHER" id="PTHR43400:SF10">
    <property type="entry name" value="3-OXOSTEROID 1-DEHYDROGENASE"/>
    <property type="match status" value="1"/>
</dbReference>
<proteinExistence type="predicted"/>
<dbReference type="AlphaFoldDB" id="A0ABD5LPP5"/>
<protein>
    <submittedName>
        <fullName evidence="6">FAD-dependent oxidoreductase</fullName>
    </submittedName>
</protein>
<comment type="cofactor">
    <cofactor evidence="1">
        <name>FAD</name>
        <dbReference type="ChEBI" id="CHEBI:57692"/>
    </cofactor>
</comment>
<evidence type="ECO:0000313" key="6">
    <source>
        <dbReference type="EMBL" id="MES4992440.1"/>
    </source>
</evidence>
<keyword evidence="4" id="KW-0560">Oxidoreductase</keyword>
<feature type="domain" description="FAD-dependent oxidoreductase 2 FAD-binding" evidence="5">
    <location>
        <begin position="10"/>
        <end position="100"/>
    </location>
</feature>
<comment type="caution">
    <text evidence="6">The sequence shown here is derived from an EMBL/GenBank/DDBJ whole genome shotgun (WGS) entry which is preliminary data.</text>
</comment>
<dbReference type="InterPro" id="IPR036188">
    <property type="entry name" value="FAD/NAD-bd_sf"/>
</dbReference>
<dbReference type="GO" id="GO:0016491">
    <property type="term" value="F:oxidoreductase activity"/>
    <property type="evidence" value="ECO:0007669"/>
    <property type="project" value="UniProtKB-KW"/>
</dbReference>
<keyword evidence="3" id="KW-0274">FAD</keyword>